<dbReference type="EMBL" id="PEDL01000001">
    <property type="protein sequence ID" value="PHV72231.1"/>
    <property type="molecule type" value="Genomic_DNA"/>
</dbReference>
<dbReference type="Proteomes" id="UP000224460">
    <property type="component" value="Unassembled WGS sequence"/>
</dbReference>
<sequence>MRLTKQEKSWVMYDFANSVYATIMMAAIFPIYFSSVCQAQGESGDFWWGIGTAIATFTMALLAPVIGAIADYKGYKKKLFNSFLGVGLIFTLVTAFTGSWRLMLLGYTVSHIGFSGSCLVYDSFLTDVTDAKRMDHVSSLGYGLGYIGGSTIPFLMSILLISAGEKIGITMPMAIRLSVVLTVCWWGLFSIPFLKNVKQEHAIDGHNALQLREIFKAIGQTLKNIFENKRLFVFLLAYFFYIDGVNTVINMATSYGATLGLDSVKMILALLVTQLVAFPCAILFGKLSGRWGALKLIKGAVMVYLFICVLGFWMGFGLEEGFLSIGEAEGLFWFMAAVVGTVQGGIQAISRSYFGKLIPPEKSGEYFGFFDVFGKFAAVIGPALYAGIKGVTGRSSLSILSITLLFVISLMILLVGRRYLEDTSVKV</sequence>
<comment type="caution">
    <text evidence="1">The sequence shown here is derived from an EMBL/GenBank/DDBJ whole genome shotgun (WGS) entry which is preliminary data.</text>
</comment>
<evidence type="ECO:0000313" key="1">
    <source>
        <dbReference type="EMBL" id="PHV72231.1"/>
    </source>
</evidence>
<protein>
    <submittedName>
        <fullName evidence="1">MFS transporter</fullName>
    </submittedName>
</protein>
<organism evidence="1 2">
    <name type="scientific">Sporanaerobium hydrogeniformans</name>
    <dbReference type="NCBI Taxonomy" id="3072179"/>
    <lineage>
        <taxon>Bacteria</taxon>
        <taxon>Bacillati</taxon>
        <taxon>Bacillota</taxon>
        <taxon>Clostridia</taxon>
        <taxon>Lachnospirales</taxon>
        <taxon>Lachnospiraceae</taxon>
        <taxon>Sporanaerobium</taxon>
    </lineage>
</organism>
<name>A0AC61DI02_9FIRM</name>
<evidence type="ECO:0000313" key="2">
    <source>
        <dbReference type="Proteomes" id="UP000224460"/>
    </source>
</evidence>
<accession>A0AC61DI02</accession>
<gene>
    <name evidence="1" type="ORF">CS063_01785</name>
</gene>
<keyword evidence="2" id="KW-1185">Reference proteome</keyword>
<proteinExistence type="predicted"/>
<reference evidence="1" key="1">
    <citation type="submission" date="2017-10" db="EMBL/GenBank/DDBJ databases">
        <title>Genome sequence of cellulolytic Lachnospiraceae bacterium XHS1971 isolated from hotspring sediment.</title>
        <authorList>
            <person name="Vasudevan G."/>
            <person name="Joshi A.J."/>
            <person name="Hivarkar S."/>
            <person name="Lanjekar V.B."/>
            <person name="Dhakephalkar P.K."/>
            <person name="Dagar S."/>
        </authorList>
    </citation>
    <scope>NUCLEOTIDE SEQUENCE</scope>
    <source>
        <strain evidence="1">XHS1971</strain>
    </source>
</reference>